<dbReference type="PANTHER" id="PTHR12831:SF0">
    <property type="entry name" value="GENERAL TRANSCRIPTION FACTOR IIH SUBUNIT 3"/>
    <property type="match status" value="1"/>
</dbReference>
<evidence type="ECO:0000256" key="8">
    <source>
        <dbReference type="ARBA" id="ARBA00023163"/>
    </source>
</evidence>
<dbReference type="GO" id="GO:0006355">
    <property type="term" value="P:regulation of DNA-templated transcription"/>
    <property type="evidence" value="ECO:0007669"/>
    <property type="project" value="InterPro"/>
</dbReference>
<accession>A0AAX4P2G3</accession>
<keyword evidence="10 11" id="KW-0539">Nucleus</keyword>
<evidence type="ECO:0000256" key="10">
    <source>
        <dbReference type="ARBA" id="ARBA00023242"/>
    </source>
</evidence>
<comment type="subcellular location">
    <subcellularLocation>
        <location evidence="1 11">Nucleus</location>
    </subcellularLocation>
</comment>
<keyword evidence="9 11" id="KW-0234">DNA repair</keyword>
<proteinExistence type="inferred from homology"/>
<keyword evidence="13" id="KW-1185">Reference proteome</keyword>
<keyword evidence="3 11" id="KW-0479">Metal-binding</keyword>
<evidence type="ECO:0000256" key="2">
    <source>
        <dbReference type="ARBA" id="ARBA00005273"/>
    </source>
</evidence>
<keyword evidence="4 11" id="KW-0227">DNA damage</keyword>
<keyword evidence="7 11" id="KW-0805">Transcription regulation</keyword>
<gene>
    <name evidence="12" type="ORF">HKI87_02g14720</name>
</gene>
<protein>
    <recommendedName>
        <fullName evidence="11">General transcription and DNA repair factor IIH subunit TFB4</fullName>
    </recommendedName>
    <alternativeName>
        <fullName evidence="11">RNA polymerase II transcription factor B subunit 4</fullName>
    </alternativeName>
</protein>
<evidence type="ECO:0000256" key="1">
    <source>
        <dbReference type="ARBA" id="ARBA00004123"/>
    </source>
</evidence>
<dbReference type="GO" id="GO:0005675">
    <property type="term" value="C:transcription factor TFIIH holo complex"/>
    <property type="evidence" value="ECO:0007669"/>
    <property type="project" value="UniProtKB-UniRule"/>
</dbReference>
<comment type="function">
    <text evidence="11">Component of the general transcription and DNA repair factor IIH (TFIIH) core complex, which is involved in general and transcription-coupled nucleotide excision repair (NER) of damaged DNA and, when complexed to CAK, in RNA transcription by RNA polymerase II. In NER, TFIIH acts by opening DNA around the lesion to allow the excision of the damaged oligonucleotide and its replacement by a new DNA fragment. In transcription, TFIIH has an essential role in transcription initiation. When the pre-initiation complex (PIC) has been established, TFIIH is required for promoter opening and promoter escape. Phosphorylation of the C-terminal tail (CTD) of the largest subunit of RNA polymerase II by the kinase module CAK controls the initiation of transcription.</text>
</comment>
<evidence type="ECO:0000256" key="3">
    <source>
        <dbReference type="ARBA" id="ARBA00022723"/>
    </source>
</evidence>
<dbReference type="InterPro" id="IPR004600">
    <property type="entry name" value="TFIIH_Tfb4/GTF2H3"/>
</dbReference>
<evidence type="ECO:0000313" key="13">
    <source>
        <dbReference type="Proteomes" id="UP001472866"/>
    </source>
</evidence>
<dbReference type="Proteomes" id="UP001472866">
    <property type="component" value="Chromosome 02"/>
</dbReference>
<evidence type="ECO:0000313" key="12">
    <source>
        <dbReference type="EMBL" id="WZN59944.1"/>
    </source>
</evidence>
<sequence>MEEERESALVIVVDVSPSAWWRPGAPASIASAAGSLDLGGALDHLHTFLNALLLVTQKTKVGVLWLADRRSVPVPLPSLGSRALHGGGTGARGQENGGVLEDLKRSLLELYESQCVPASGEGNGGRGCDRGQPALSSAYSKSLCVLKQHLETHEEGVEGIAVTDDVDLGLPKFRRRRTRVLFLHASADVPSQYIQIMNASFCAQKMGTVVDTFMLGGKDSSFLQQAASITGGMYSNFFAAAVSATEGSVPKKFSLSTYLINVLLPDSETRKSLQLPRGNASTTTLKVTCFLTHKPLDVGFVCSVCLSIFNERIKTCAVCGTTFQDRRALKKKVLSRQQ</sequence>
<dbReference type="Pfam" id="PF03850">
    <property type="entry name" value="Tfb4"/>
    <property type="match status" value="1"/>
</dbReference>
<dbReference type="GO" id="GO:0006289">
    <property type="term" value="P:nucleotide-excision repair"/>
    <property type="evidence" value="ECO:0007669"/>
    <property type="project" value="UniProtKB-UniRule"/>
</dbReference>
<dbReference type="AlphaFoldDB" id="A0AAX4P2G3"/>
<keyword evidence="6 11" id="KW-0862">Zinc</keyword>
<reference evidence="12 13" key="1">
    <citation type="submission" date="2024-03" db="EMBL/GenBank/DDBJ databases">
        <title>Complete genome sequence of the green alga Chloropicon roscoffensis RCC1871.</title>
        <authorList>
            <person name="Lemieux C."/>
            <person name="Pombert J.-F."/>
            <person name="Otis C."/>
            <person name="Turmel M."/>
        </authorList>
    </citation>
    <scope>NUCLEOTIDE SEQUENCE [LARGE SCALE GENOMIC DNA]</scope>
    <source>
        <strain evidence="12 13">RCC1871</strain>
    </source>
</reference>
<dbReference type="Gene3D" id="3.40.50.410">
    <property type="entry name" value="von Willebrand factor, type A domain"/>
    <property type="match status" value="1"/>
</dbReference>
<dbReference type="GO" id="GO:0008270">
    <property type="term" value="F:zinc ion binding"/>
    <property type="evidence" value="ECO:0007669"/>
    <property type="project" value="UniProtKB-KW"/>
</dbReference>
<dbReference type="InterPro" id="IPR036465">
    <property type="entry name" value="vWFA_dom_sf"/>
</dbReference>
<evidence type="ECO:0000256" key="9">
    <source>
        <dbReference type="ARBA" id="ARBA00023204"/>
    </source>
</evidence>
<dbReference type="EMBL" id="CP151502">
    <property type="protein sequence ID" value="WZN59944.1"/>
    <property type="molecule type" value="Genomic_DNA"/>
</dbReference>
<evidence type="ECO:0000256" key="6">
    <source>
        <dbReference type="ARBA" id="ARBA00022833"/>
    </source>
</evidence>
<evidence type="ECO:0000256" key="4">
    <source>
        <dbReference type="ARBA" id="ARBA00022763"/>
    </source>
</evidence>
<dbReference type="GO" id="GO:0000439">
    <property type="term" value="C:transcription factor TFIIH core complex"/>
    <property type="evidence" value="ECO:0007669"/>
    <property type="project" value="UniProtKB-UniRule"/>
</dbReference>
<comment type="similarity">
    <text evidence="2 11">Belongs to the TFB4 family.</text>
</comment>
<evidence type="ECO:0000256" key="11">
    <source>
        <dbReference type="RuleBase" id="RU368090"/>
    </source>
</evidence>
<keyword evidence="8 11" id="KW-0804">Transcription</keyword>
<dbReference type="PANTHER" id="PTHR12831">
    <property type="entry name" value="TRANSCRIPTION INITIATION FACTOR IIH TFIIH , POLYPEPTIDE 3-RELATED"/>
    <property type="match status" value="1"/>
</dbReference>
<evidence type="ECO:0000256" key="7">
    <source>
        <dbReference type="ARBA" id="ARBA00023015"/>
    </source>
</evidence>
<organism evidence="12 13">
    <name type="scientific">Chloropicon roscoffensis</name>
    <dbReference type="NCBI Taxonomy" id="1461544"/>
    <lineage>
        <taxon>Eukaryota</taxon>
        <taxon>Viridiplantae</taxon>
        <taxon>Chlorophyta</taxon>
        <taxon>Chloropicophyceae</taxon>
        <taxon>Chloropicales</taxon>
        <taxon>Chloropicaceae</taxon>
        <taxon>Chloropicon</taxon>
    </lineage>
</organism>
<evidence type="ECO:0000256" key="5">
    <source>
        <dbReference type="ARBA" id="ARBA00022771"/>
    </source>
</evidence>
<name>A0AAX4P2G3_9CHLO</name>
<keyword evidence="5 11" id="KW-0863">Zinc-finger</keyword>
<comment type="subunit">
    <text evidence="11">Component of the 7-subunit TFIIH core complex composed of XPB, XPD, TFB1/GTF2H1, GTF2H2/P44, TFB4/GTF2H3, TFB2/GTF2H4 and TFB5/GTF2H5, which is active in NER. The core complex associates with the 3-subunit CDK-activating kinase (CAK) module composed of CYCH1/cyclin H1, CDKD and MAT1/At4g30820 to form the 10-subunit holoenzyme (holo-TFIIH) active in transcription.</text>
</comment>